<proteinExistence type="predicted"/>
<name>A0A8S5TF01_9CAUD</name>
<sequence>MSSIMQRILYKMYNIHSHNTLYKLKIYCPDSV</sequence>
<protein>
    <submittedName>
        <fullName evidence="1">Uncharacterized protein</fullName>
    </submittedName>
</protein>
<accession>A0A8S5TF01</accession>
<organism evidence="1">
    <name type="scientific">Siphoviridae sp. ctP0x5</name>
    <dbReference type="NCBI Taxonomy" id="2827863"/>
    <lineage>
        <taxon>Viruses</taxon>
        <taxon>Duplodnaviria</taxon>
        <taxon>Heunggongvirae</taxon>
        <taxon>Uroviricota</taxon>
        <taxon>Caudoviricetes</taxon>
    </lineage>
</organism>
<reference evidence="1" key="1">
    <citation type="journal article" date="2021" name="Proc. Natl. Acad. Sci. U.S.A.">
        <title>A Catalog of Tens of Thousands of Viruses from Human Metagenomes Reveals Hidden Associations with Chronic Diseases.</title>
        <authorList>
            <person name="Tisza M.J."/>
            <person name="Buck C.B."/>
        </authorList>
    </citation>
    <scope>NUCLEOTIDE SEQUENCE</scope>
    <source>
        <strain evidence="1">CtP0x5</strain>
    </source>
</reference>
<dbReference type="EMBL" id="BK032818">
    <property type="protein sequence ID" value="DAF61901.1"/>
    <property type="molecule type" value="Genomic_DNA"/>
</dbReference>
<evidence type="ECO:0000313" key="1">
    <source>
        <dbReference type="EMBL" id="DAF61901.1"/>
    </source>
</evidence>